<dbReference type="EMBL" id="JABBFV010000002">
    <property type="protein sequence ID" value="NML09487.1"/>
    <property type="molecule type" value="Genomic_DNA"/>
</dbReference>
<comment type="similarity">
    <text evidence="2">Belongs to the MipA/OmpV family.</text>
</comment>
<dbReference type="PANTHER" id="PTHR38776">
    <property type="entry name" value="MLTA-INTERACTING PROTEIN-RELATED"/>
    <property type="match status" value="1"/>
</dbReference>
<dbReference type="GO" id="GO:0009279">
    <property type="term" value="C:cell outer membrane"/>
    <property type="evidence" value="ECO:0007669"/>
    <property type="project" value="UniProtKB-SubCell"/>
</dbReference>
<dbReference type="GO" id="GO:0009252">
    <property type="term" value="P:peptidoglycan biosynthetic process"/>
    <property type="evidence" value="ECO:0007669"/>
    <property type="project" value="TreeGrafter"/>
</dbReference>
<accession>A0A7X9ZRG3</accession>
<keyword evidence="3 6" id="KW-0732">Signal</keyword>
<evidence type="ECO:0000256" key="2">
    <source>
        <dbReference type="ARBA" id="ARBA00005722"/>
    </source>
</evidence>
<evidence type="ECO:0000256" key="4">
    <source>
        <dbReference type="ARBA" id="ARBA00023136"/>
    </source>
</evidence>
<keyword evidence="8" id="KW-1185">Reference proteome</keyword>
<dbReference type="PANTHER" id="PTHR38776:SF1">
    <property type="entry name" value="MLTA-INTERACTING PROTEIN-RELATED"/>
    <property type="match status" value="1"/>
</dbReference>
<keyword evidence="4" id="KW-0472">Membrane</keyword>
<organism evidence="7 8">
    <name type="scientific">Sphingobium psychrophilum</name>
    <dbReference type="NCBI Taxonomy" id="2728834"/>
    <lineage>
        <taxon>Bacteria</taxon>
        <taxon>Pseudomonadati</taxon>
        <taxon>Pseudomonadota</taxon>
        <taxon>Alphaproteobacteria</taxon>
        <taxon>Sphingomonadales</taxon>
        <taxon>Sphingomonadaceae</taxon>
        <taxon>Sphingobium</taxon>
    </lineage>
</organism>
<evidence type="ECO:0000256" key="5">
    <source>
        <dbReference type="ARBA" id="ARBA00023237"/>
    </source>
</evidence>
<dbReference type="InterPro" id="IPR010583">
    <property type="entry name" value="MipA"/>
</dbReference>
<feature type="signal peptide" evidence="6">
    <location>
        <begin position="1"/>
        <end position="26"/>
    </location>
</feature>
<proteinExistence type="inferred from homology"/>
<keyword evidence="5" id="KW-0998">Cell outer membrane</keyword>
<sequence>MNKLMKLSAKPLCAVGMIWFGASAQAQDRIVFGTGVAVAPTYQGSGDYRVLPLPAIDIKKGTFFANLRNGIGIEPIDTGVISAGVSAVFVQGYRRRDVPIGISKLPDGLGARAYTNVRSSGVIGTFGVTKVISGGTGGIIADASVSYPVSISSKFSLTPTVGATWANREHNSQYFDVGNLEASASGLSPFSTGAGFKDISGTLTATYRLTDRIALSATGGATTLLNKVNESPLVGRATQPFGMVALTYRL</sequence>
<evidence type="ECO:0000313" key="7">
    <source>
        <dbReference type="EMBL" id="NML09487.1"/>
    </source>
</evidence>
<reference evidence="7 8" key="1">
    <citation type="submission" date="2020-04" db="EMBL/GenBank/DDBJ databases">
        <title>Sphingobium sp. AR-3-1 isolated from Arctic soil.</title>
        <authorList>
            <person name="Dahal R.H."/>
            <person name="Chaudhary D.K."/>
        </authorList>
    </citation>
    <scope>NUCLEOTIDE SEQUENCE [LARGE SCALE GENOMIC DNA]</scope>
    <source>
        <strain evidence="7 8">AR-3-1</strain>
    </source>
</reference>
<feature type="chain" id="PRO_5030619956" evidence="6">
    <location>
        <begin position="27"/>
        <end position="250"/>
    </location>
</feature>
<comment type="subcellular location">
    <subcellularLocation>
        <location evidence="1">Cell outer membrane</location>
    </subcellularLocation>
</comment>
<evidence type="ECO:0000256" key="6">
    <source>
        <dbReference type="SAM" id="SignalP"/>
    </source>
</evidence>
<dbReference type="RefSeq" id="WP_169571346.1">
    <property type="nucleotide sequence ID" value="NZ_JABBFV010000002.1"/>
</dbReference>
<evidence type="ECO:0000256" key="3">
    <source>
        <dbReference type="ARBA" id="ARBA00022729"/>
    </source>
</evidence>
<evidence type="ECO:0000313" key="8">
    <source>
        <dbReference type="Proteomes" id="UP000519023"/>
    </source>
</evidence>
<dbReference type="AlphaFoldDB" id="A0A7X9ZRG3"/>
<name>A0A7X9ZRG3_9SPHN</name>
<gene>
    <name evidence="7" type="ORF">HHL08_04905</name>
</gene>
<comment type="caution">
    <text evidence="7">The sequence shown here is derived from an EMBL/GenBank/DDBJ whole genome shotgun (WGS) entry which is preliminary data.</text>
</comment>
<dbReference type="Proteomes" id="UP000519023">
    <property type="component" value="Unassembled WGS sequence"/>
</dbReference>
<protein>
    <submittedName>
        <fullName evidence="7">MipA/OmpV family protein</fullName>
    </submittedName>
</protein>
<dbReference type="Pfam" id="PF06629">
    <property type="entry name" value="MipA"/>
    <property type="match status" value="1"/>
</dbReference>
<evidence type="ECO:0000256" key="1">
    <source>
        <dbReference type="ARBA" id="ARBA00004442"/>
    </source>
</evidence>